<evidence type="ECO:0000256" key="1">
    <source>
        <dbReference type="ARBA" id="ARBA00004651"/>
    </source>
</evidence>
<organism evidence="8 9">
    <name type="scientific">Vulgatibacter incomptus</name>
    <dbReference type="NCBI Taxonomy" id="1391653"/>
    <lineage>
        <taxon>Bacteria</taxon>
        <taxon>Pseudomonadati</taxon>
        <taxon>Myxococcota</taxon>
        <taxon>Myxococcia</taxon>
        <taxon>Myxococcales</taxon>
        <taxon>Cystobacterineae</taxon>
        <taxon>Vulgatibacteraceae</taxon>
        <taxon>Vulgatibacter</taxon>
    </lineage>
</organism>
<evidence type="ECO:0000256" key="5">
    <source>
        <dbReference type="ARBA" id="ARBA00023136"/>
    </source>
</evidence>
<dbReference type="PANTHER" id="PTHR43478:SF1">
    <property type="entry name" value="NA+_H+ ANTIPORTER NHAC-LIKE C-TERMINAL DOMAIN-CONTAINING PROTEIN"/>
    <property type="match status" value="1"/>
</dbReference>
<keyword evidence="3 6" id="KW-0812">Transmembrane</keyword>
<dbReference type="Proteomes" id="UP000055590">
    <property type="component" value="Chromosome"/>
</dbReference>
<evidence type="ECO:0000313" key="9">
    <source>
        <dbReference type="Proteomes" id="UP000055590"/>
    </source>
</evidence>
<feature type="transmembrane region" description="Helical" evidence="6">
    <location>
        <begin position="392"/>
        <end position="413"/>
    </location>
</feature>
<feature type="transmembrane region" description="Helical" evidence="6">
    <location>
        <begin position="322"/>
        <end position="346"/>
    </location>
</feature>
<gene>
    <name evidence="8" type="ORF">AKJ08_0429</name>
</gene>
<evidence type="ECO:0000256" key="4">
    <source>
        <dbReference type="ARBA" id="ARBA00022989"/>
    </source>
</evidence>
<dbReference type="GO" id="GO:0005886">
    <property type="term" value="C:plasma membrane"/>
    <property type="evidence" value="ECO:0007669"/>
    <property type="project" value="UniProtKB-SubCell"/>
</dbReference>
<dbReference type="AlphaFoldDB" id="A0A0K1P959"/>
<feature type="transmembrane region" description="Helical" evidence="6">
    <location>
        <begin position="476"/>
        <end position="497"/>
    </location>
</feature>
<accession>A0A0K1P959</accession>
<feature type="transmembrane region" description="Helical" evidence="6">
    <location>
        <begin position="525"/>
        <end position="549"/>
    </location>
</feature>
<evidence type="ECO:0000259" key="7">
    <source>
        <dbReference type="Pfam" id="PF03553"/>
    </source>
</evidence>
<dbReference type="PATRIC" id="fig|1391653.3.peg.443"/>
<dbReference type="OrthoDB" id="9762978at2"/>
<protein>
    <submittedName>
        <fullName evidence="8">Na+/H+ antiporter</fullName>
    </submittedName>
</protein>
<feature type="domain" description="Na+/H+ antiporter NhaC-like C-terminal" evidence="7">
    <location>
        <begin position="296"/>
        <end position="621"/>
    </location>
</feature>
<evidence type="ECO:0000256" key="3">
    <source>
        <dbReference type="ARBA" id="ARBA00022692"/>
    </source>
</evidence>
<dbReference type="RefSeq" id="WP_050724548.1">
    <property type="nucleotide sequence ID" value="NZ_CP012332.1"/>
</dbReference>
<evidence type="ECO:0000313" key="8">
    <source>
        <dbReference type="EMBL" id="AKU90042.1"/>
    </source>
</evidence>
<dbReference type="PANTHER" id="PTHR43478">
    <property type="entry name" value="NA+/H+ ANTIPORTER-RELATED"/>
    <property type="match status" value="1"/>
</dbReference>
<dbReference type="Pfam" id="PF03553">
    <property type="entry name" value="Na_H_antiporter"/>
    <property type="match status" value="1"/>
</dbReference>
<keyword evidence="5 6" id="KW-0472">Membrane</keyword>
<feature type="transmembrane region" description="Helical" evidence="6">
    <location>
        <begin position="608"/>
        <end position="625"/>
    </location>
</feature>
<feature type="transmembrane region" description="Helical" evidence="6">
    <location>
        <begin position="9"/>
        <end position="26"/>
    </location>
</feature>
<feature type="transmembrane region" description="Helical" evidence="6">
    <location>
        <begin position="446"/>
        <end position="464"/>
    </location>
</feature>
<dbReference type="STRING" id="1391653.AKJ08_0429"/>
<dbReference type="KEGG" id="vin:AKJ08_0429"/>
<feature type="transmembrane region" description="Helical" evidence="6">
    <location>
        <begin position="200"/>
        <end position="221"/>
    </location>
</feature>
<feature type="transmembrane region" description="Helical" evidence="6">
    <location>
        <begin position="631"/>
        <end position="650"/>
    </location>
</feature>
<keyword evidence="2" id="KW-1003">Cell membrane</keyword>
<feature type="transmembrane region" description="Helical" evidence="6">
    <location>
        <begin position="145"/>
        <end position="173"/>
    </location>
</feature>
<evidence type="ECO:0000256" key="6">
    <source>
        <dbReference type="SAM" id="Phobius"/>
    </source>
</evidence>
<sequence>MKRPSVRDLIRWSIAAAVLALSFFALPQLDPQARNATIAASVDRSVAALTERLPKERPDLELPVDVALYFDGAEAKAAESILRASVGRSPVLRVRGNGKTLRFLLKVDEAGVAKTGLAFDEGSVGPIDVVQTHAPIRPWSVLPPLVAIVLAFATGRLVLSLLSSILLGAALAVGLDPWGMVVRTAVGYGWEATFSQGEKIWIFVFTTALVGLVGLATKAGGIQGVVDRITRVAKGPRSAQFVTYLLGVAIFFDDYANTILVGNTMRPLTDRMRVSREKLAYLVDSTSAPVAGIAVISTWIGYEVGLLGELSKSLGLGMDGYGLFFQALPYRFYCMFTLVFIAILVLSKRDFGPMLEAERRAARTGMLIRPGAKPLSSPGVQGNRAKDGIPRLAHIALLPIGALLAGVLFGLLWDGGGLAEVAANPAALFSVTTWRHAFGDASSSKVLGIASLGSSLLLFGLVFGRRLLGVKEAFAAYLQGARSMWLALAILTLAWGIKAVCDDLGTSHFLVAGLQDVVHPRALPLLVFFLAALIAFATGTSWGTMGILIPTAAPLAYHLAGPEGMFLALAAVLDGAIYGDHVSPISDTTVMSSIASGSDHLDHVRTQLPYATVALVAAALFGYVWNAMGWGYGIGWILGPGSMAAVILLIGKNPWAGLEPAAAPASVEAPPAV</sequence>
<comment type="subcellular location">
    <subcellularLocation>
        <location evidence="1">Cell membrane</location>
        <topology evidence="1">Multi-pass membrane protein</topology>
    </subcellularLocation>
</comment>
<dbReference type="InterPro" id="IPR018461">
    <property type="entry name" value="Na/H_Antiport_NhaC-like_C"/>
</dbReference>
<name>A0A0K1P959_9BACT</name>
<keyword evidence="9" id="KW-1185">Reference proteome</keyword>
<feature type="transmembrane region" description="Helical" evidence="6">
    <location>
        <begin position="281"/>
        <end position="302"/>
    </location>
</feature>
<reference evidence="8 9" key="1">
    <citation type="submission" date="2015-08" db="EMBL/GenBank/DDBJ databases">
        <authorList>
            <person name="Babu N.S."/>
            <person name="Beckwith C.J."/>
            <person name="Beseler K.G."/>
            <person name="Brison A."/>
            <person name="Carone J.V."/>
            <person name="Caskin T.P."/>
            <person name="Diamond M."/>
            <person name="Durham M.E."/>
            <person name="Foxe J.M."/>
            <person name="Go M."/>
            <person name="Henderson B.A."/>
            <person name="Jones I.B."/>
            <person name="McGettigan J.A."/>
            <person name="Micheletti S.J."/>
            <person name="Nasrallah M.E."/>
            <person name="Ortiz D."/>
            <person name="Piller C.R."/>
            <person name="Privatt S.R."/>
            <person name="Schneider S.L."/>
            <person name="Sharp S."/>
            <person name="Smith T.C."/>
            <person name="Stanton J.D."/>
            <person name="Ullery H.E."/>
            <person name="Wilson R.J."/>
            <person name="Serrano M.G."/>
            <person name="Buck G."/>
            <person name="Lee V."/>
            <person name="Wang Y."/>
            <person name="Carvalho R."/>
            <person name="Voegtly L."/>
            <person name="Shi R."/>
            <person name="Duckworth R."/>
            <person name="Johnson A."/>
            <person name="Loviza R."/>
            <person name="Walstead R."/>
            <person name="Shah Z."/>
            <person name="Kiflezghi M."/>
            <person name="Wade K."/>
            <person name="Ball S.L."/>
            <person name="Bradley K.W."/>
            <person name="Asai D.J."/>
            <person name="Bowman C.A."/>
            <person name="Russell D.A."/>
            <person name="Pope W.H."/>
            <person name="Jacobs-Sera D."/>
            <person name="Hendrix R.W."/>
            <person name="Hatfull G.F."/>
        </authorList>
    </citation>
    <scope>NUCLEOTIDE SEQUENCE [LARGE SCALE GENOMIC DNA]</scope>
    <source>
        <strain evidence="8 9">DSM 27710</strain>
    </source>
</reference>
<proteinExistence type="predicted"/>
<dbReference type="EMBL" id="CP012332">
    <property type="protein sequence ID" value="AKU90042.1"/>
    <property type="molecule type" value="Genomic_DNA"/>
</dbReference>
<keyword evidence="4 6" id="KW-1133">Transmembrane helix</keyword>
<evidence type="ECO:0000256" key="2">
    <source>
        <dbReference type="ARBA" id="ARBA00022475"/>
    </source>
</evidence>